<dbReference type="CTD" id="6119"/>
<protein>
    <submittedName>
        <fullName evidence="5">Replication protein A 14 kDa subunit-like</fullName>
    </submittedName>
</protein>
<dbReference type="PANTHER" id="PTHR15114:SF1">
    <property type="entry name" value="REPLICATION PROTEIN A 14 KDA SUBUNIT"/>
    <property type="match status" value="1"/>
</dbReference>
<dbReference type="GO" id="GO:0006284">
    <property type="term" value="P:base-excision repair"/>
    <property type="evidence" value="ECO:0007669"/>
    <property type="project" value="TreeGrafter"/>
</dbReference>
<keyword evidence="3" id="KW-0539">Nucleus</keyword>
<dbReference type="InterPro" id="IPR012340">
    <property type="entry name" value="NA-bd_OB-fold"/>
</dbReference>
<gene>
    <name evidence="5" type="primary">LOC110988454</name>
</gene>
<dbReference type="GeneID" id="110988454"/>
<dbReference type="GO" id="GO:0003697">
    <property type="term" value="F:single-stranded DNA binding"/>
    <property type="evidence" value="ECO:0007669"/>
    <property type="project" value="TreeGrafter"/>
</dbReference>
<evidence type="ECO:0000256" key="1">
    <source>
        <dbReference type="ARBA" id="ARBA00004123"/>
    </source>
</evidence>
<dbReference type="GO" id="GO:0005662">
    <property type="term" value="C:DNA replication factor A complex"/>
    <property type="evidence" value="ECO:0007669"/>
    <property type="project" value="TreeGrafter"/>
</dbReference>
<dbReference type="RefSeq" id="XP_022107645.1">
    <property type="nucleotide sequence ID" value="XM_022251953.1"/>
</dbReference>
<dbReference type="AlphaFoldDB" id="A0A8B7ZRZ3"/>
<proteinExistence type="inferred from homology"/>
<dbReference type="GO" id="GO:0000724">
    <property type="term" value="P:double-strand break repair via homologous recombination"/>
    <property type="evidence" value="ECO:0007669"/>
    <property type="project" value="TreeGrafter"/>
</dbReference>
<reference evidence="5" key="1">
    <citation type="submission" date="2025-08" db="UniProtKB">
        <authorList>
            <consortium name="RefSeq"/>
        </authorList>
    </citation>
    <scope>IDENTIFICATION</scope>
</reference>
<evidence type="ECO:0000256" key="2">
    <source>
        <dbReference type="ARBA" id="ARBA00009761"/>
    </source>
</evidence>
<dbReference type="KEGG" id="aplc:110988454"/>
<dbReference type="PANTHER" id="PTHR15114">
    <property type="entry name" value="REPLICATION PROTEIN A3"/>
    <property type="match status" value="1"/>
</dbReference>
<sequence>MDQAGQPKPRINGSMLSKYQGNEVCLLGRVKEIDPNGTSFVLGLSDSVDVHVQLQDPLQDLIEGMTEVIGHVSQNPNVINCTQFVNLGEMDFDMTLYDEAVKITQEFPNCYLQGSSTQ</sequence>
<evidence type="ECO:0000313" key="4">
    <source>
        <dbReference type="Proteomes" id="UP000694845"/>
    </source>
</evidence>
<organism evidence="4 5">
    <name type="scientific">Acanthaster planci</name>
    <name type="common">Crown-of-thorns starfish</name>
    <dbReference type="NCBI Taxonomy" id="133434"/>
    <lineage>
        <taxon>Eukaryota</taxon>
        <taxon>Metazoa</taxon>
        <taxon>Echinodermata</taxon>
        <taxon>Eleutherozoa</taxon>
        <taxon>Asterozoa</taxon>
        <taxon>Asteroidea</taxon>
        <taxon>Valvatacea</taxon>
        <taxon>Valvatida</taxon>
        <taxon>Acanthasteridae</taxon>
        <taxon>Acanthaster</taxon>
    </lineage>
</organism>
<dbReference type="Proteomes" id="UP000694845">
    <property type="component" value="Unplaced"/>
</dbReference>
<evidence type="ECO:0000313" key="5">
    <source>
        <dbReference type="RefSeq" id="XP_022107645.1"/>
    </source>
</evidence>
<comment type="similarity">
    <text evidence="2">Belongs to the replication factor A protein 3 family.</text>
</comment>
<accession>A0A8B7ZRZ3</accession>
<dbReference type="GO" id="GO:0006289">
    <property type="term" value="P:nucleotide-excision repair"/>
    <property type="evidence" value="ECO:0007669"/>
    <property type="project" value="TreeGrafter"/>
</dbReference>
<dbReference type="GO" id="GO:0003684">
    <property type="term" value="F:damaged DNA binding"/>
    <property type="evidence" value="ECO:0007669"/>
    <property type="project" value="TreeGrafter"/>
</dbReference>
<dbReference type="InterPro" id="IPR013970">
    <property type="entry name" value="Rfa2"/>
</dbReference>
<dbReference type="OrthoDB" id="188186at2759"/>
<dbReference type="Pfam" id="PF08661">
    <property type="entry name" value="Rep_fac-A_3"/>
    <property type="match status" value="1"/>
</dbReference>
<dbReference type="Gene3D" id="2.40.50.140">
    <property type="entry name" value="Nucleic acid-binding proteins"/>
    <property type="match status" value="1"/>
</dbReference>
<dbReference type="FunFam" id="2.40.50.140:FF:000395">
    <property type="entry name" value="Replication protein A3"/>
    <property type="match status" value="1"/>
</dbReference>
<dbReference type="GO" id="GO:0006298">
    <property type="term" value="P:mismatch repair"/>
    <property type="evidence" value="ECO:0007669"/>
    <property type="project" value="TreeGrafter"/>
</dbReference>
<name>A0A8B7ZRZ3_ACAPL</name>
<dbReference type="OMA" id="HEFPEYY"/>
<dbReference type="CDD" id="cd04479">
    <property type="entry name" value="RPA3"/>
    <property type="match status" value="1"/>
</dbReference>
<comment type="subcellular location">
    <subcellularLocation>
        <location evidence="1">Nucleus</location>
    </subcellularLocation>
</comment>
<dbReference type="SUPFAM" id="SSF50249">
    <property type="entry name" value="Nucleic acid-binding proteins"/>
    <property type="match status" value="1"/>
</dbReference>
<dbReference type="GO" id="GO:0035861">
    <property type="term" value="C:site of double-strand break"/>
    <property type="evidence" value="ECO:0007669"/>
    <property type="project" value="TreeGrafter"/>
</dbReference>
<evidence type="ECO:0000256" key="3">
    <source>
        <dbReference type="ARBA" id="ARBA00023242"/>
    </source>
</evidence>
<dbReference type="GO" id="GO:0006260">
    <property type="term" value="P:DNA replication"/>
    <property type="evidence" value="ECO:0007669"/>
    <property type="project" value="InterPro"/>
</dbReference>
<keyword evidence="4" id="KW-1185">Reference proteome</keyword>